<feature type="domain" description="CusB-like beta-barrel" evidence="3">
    <location>
        <begin position="221"/>
        <end position="291"/>
    </location>
</feature>
<dbReference type="Gene3D" id="2.40.50.100">
    <property type="match status" value="1"/>
</dbReference>
<name>A0A3E2BQZ2_9BACT</name>
<dbReference type="PROSITE" id="PS51257">
    <property type="entry name" value="PROKAR_LIPOPROTEIN"/>
    <property type="match status" value="1"/>
</dbReference>
<feature type="coiled-coil region" evidence="2">
    <location>
        <begin position="98"/>
        <end position="170"/>
    </location>
</feature>
<dbReference type="EMBL" id="QUAH01000001">
    <property type="protein sequence ID" value="RFT17046.1"/>
    <property type="molecule type" value="Genomic_DNA"/>
</dbReference>
<evidence type="ECO:0000256" key="2">
    <source>
        <dbReference type="SAM" id="Coils"/>
    </source>
</evidence>
<evidence type="ECO:0000313" key="7">
    <source>
        <dbReference type="Proteomes" id="UP000257323"/>
    </source>
</evidence>
<sequence>MFLRGKAKYAVYGAIFLFLVSCQKPVEKKAADDGLKPAPVKVYKVKKQRISEKLTYTATLEAWKRQAITPDISGKVARIYVNEGERVKQGQLLAELDTRSIRLQLEQAEAALAMARANFEDASRNLERMERLYKEKAVSDQQYEKVRLAFEAARAQKEQAEAAVNLARHALDVSIMRAPFDGVIAAKNLEEGDIINPMMGGFSATSGVLTLVDYSRIKVRFDVSPVDAIRMARGQKVYLESFVLPGQQFEGQVTVVNTSADPQTKKFRAEAVVNNPDLALKPGTFGRVILEVSTRENSLAVPQKAILENSYVLVVEGNRAVRKNVTTGLKNTDLIEITSGLNEGDLVIVEGNFGLMDGSPVEVEGEVVR</sequence>
<reference evidence="6 7" key="1">
    <citation type="submission" date="2018-08" db="EMBL/GenBank/DDBJ databases">
        <title>Genome analysis of the thermophilic bacterium of the candidate phylum Aminicenantes from deep subsurface aquifer revealed its physiology and ecological role.</title>
        <authorList>
            <person name="Kadnikov V.V."/>
            <person name="Mardanov A.V."/>
            <person name="Beletsky A.V."/>
            <person name="Karnachuk O.V."/>
            <person name="Ravin N.V."/>
        </authorList>
    </citation>
    <scope>NUCLEOTIDE SEQUENCE [LARGE SCALE GENOMIC DNA]</scope>
    <source>
        <strain evidence="6">BY38</strain>
    </source>
</reference>
<comment type="similarity">
    <text evidence="1">Belongs to the membrane fusion protein (MFP) (TC 8.A.1) family.</text>
</comment>
<dbReference type="FunFam" id="2.40.30.170:FF:000010">
    <property type="entry name" value="Efflux RND transporter periplasmic adaptor subunit"/>
    <property type="match status" value="1"/>
</dbReference>
<dbReference type="InterPro" id="IPR058792">
    <property type="entry name" value="Beta-barrel_RND_2"/>
</dbReference>
<dbReference type="GO" id="GO:1990281">
    <property type="term" value="C:efflux pump complex"/>
    <property type="evidence" value="ECO:0007669"/>
    <property type="project" value="TreeGrafter"/>
</dbReference>
<dbReference type="Pfam" id="PF25989">
    <property type="entry name" value="YknX_C"/>
    <property type="match status" value="1"/>
</dbReference>
<dbReference type="GO" id="GO:0015562">
    <property type="term" value="F:efflux transmembrane transporter activity"/>
    <property type="evidence" value="ECO:0007669"/>
    <property type="project" value="TreeGrafter"/>
</dbReference>
<evidence type="ECO:0000259" key="3">
    <source>
        <dbReference type="Pfam" id="PF25954"/>
    </source>
</evidence>
<dbReference type="Gene3D" id="2.40.420.20">
    <property type="match status" value="1"/>
</dbReference>
<dbReference type="PANTHER" id="PTHR30469:SF15">
    <property type="entry name" value="HLYD FAMILY OF SECRETION PROTEINS"/>
    <property type="match status" value="1"/>
</dbReference>
<dbReference type="NCBIfam" id="TIGR01730">
    <property type="entry name" value="RND_mfp"/>
    <property type="match status" value="1"/>
</dbReference>
<feature type="domain" description="CzcB-like barrel-sandwich hybrid" evidence="4">
    <location>
        <begin position="66"/>
        <end position="196"/>
    </location>
</feature>
<dbReference type="Pfam" id="PF25973">
    <property type="entry name" value="BSH_CzcB"/>
    <property type="match status" value="1"/>
</dbReference>
<dbReference type="Pfam" id="PF25954">
    <property type="entry name" value="Beta-barrel_RND_2"/>
    <property type="match status" value="1"/>
</dbReference>
<protein>
    <submittedName>
        <fullName evidence="6">RND efflux system, membrane fusion protein CmeA</fullName>
    </submittedName>
</protein>
<dbReference type="InterPro" id="IPR058647">
    <property type="entry name" value="BSH_CzcB-like"/>
</dbReference>
<gene>
    <name evidence="6" type="ORF">OP8BY_0988</name>
</gene>
<dbReference type="InterPro" id="IPR006143">
    <property type="entry name" value="RND_pump_MFP"/>
</dbReference>
<proteinExistence type="inferred from homology"/>
<dbReference type="InterPro" id="IPR058637">
    <property type="entry name" value="YknX-like_C"/>
</dbReference>
<organism evidence="6 7">
    <name type="scientific">Candidatus Saccharicenans subterraneus</name>
    <dbReference type="NCBI Taxonomy" id="2508984"/>
    <lineage>
        <taxon>Bacteria</taxon>
        <taxon>Candidatus Aminicenantota</taxon>
        <taxon>Candidatus Aminicenantia</taxon>
        <taxon>Candidatus Aminicenantales</taxon>
        <taxon>Candidatus Saccharicenantaceae</taxon>
        <taxon>Candidatus Saccharicenans</taxon>
    </lineage>
</organism>
<evidence type="ECO:0000256" key="1">
    <source>
        <dbReference type="ARBA" id="ARBA00009477"/>
    </source>
</evidence>
<accession>A0A3E2BQZ2</accession>
<dbReference type="Gene3D" id="1.10.287.470">
    <property type="entry name" value="Helix hairpin bin"/>
    <property type="match status" value="1"/>
</dbReference>
<dbReference type="Proteomes" id="UP000257323">
    <property type="component" value="Unassembled WGS sequence"/>
</dbReference>
<comment type="caution">
    <text evidence="6">The sequence shown here is derived from an EMBL/GenBank/DDBJ whole genome shotgun (WGS) entry which is preliminary data.</text>
</comment>
<dbReference type="Gene3D" id="2.40.30.170">
    <property type="match status" value="1"/>
</dbReference>
<evidence type="ECO:0000313" key="6">
    <source>
        <dbReference type="EMBL" id="RFT17046.1"/>
    </source>
</evidence>
<dbReference type="AlphaFoldDB" id="A0A3E2BQZ2"/>
<dbReference type="PANTHER" id="PTHR30469">
    <property type="entry name" value="MULTIDRUG RESISTANCE PROTEIN MDTA"/>
    <property type="match status" value="1"/>
</dbReference>
<keyword evidence="2" id="KW-0175">Coiled coil</keyword>
<evidence type="ECO:0000259" key="4">
    <source>
        <dbReference type="Pfam" id="PF25973"/>
    </source>
</evidence>
<evidence type="ECO:0000259" key="5">
    <source>
        <dbReference type="Pfam" id="PF25989"/>
    </source>
</evidence>
<feature type="domain" description="YknX-like C-terminal permuted SH3-like" evidence="5">
    <location>
        <begin position="299"/>
        <end position="363"/>
    </location>
</feature>
<dbReference type="SUPFAM" id="SSF111369">
    <property type="entry name" value="HlyD-like secretion proteins"/>
    <property type="match status" value="1"/>
</dbReference>